<evidence type="ECO:0000256" key="11">
    <source>
        <dbReference type="ARBA" id="ARBA00042436"/>
    </source>
</evidence>
<evidence type="ECO:0000256" key="13">
    <source>
        <dbReference type="ARBA" id="ARBA00043219"/>
    </source>
</evidence>
<comment type="cofactor">
    <cofactor evidence="1">
        <name>Mg(2+)</name>
        <dbReference type="ChEBI" id="CHEBI:18420"/>
    </cofactor>
</comment>
<name>A0A8S1MGK0_9CILI</name>
<keyword evidence="8" id="KW-0460">Magnesium</keyword>
<evidence type="ECO:0000256" key="10">
    <source>
        <dbReference type="ARBA" id="ARBA00041392"/>
    </source>
</evidence>
<keyword evidence="6" id="KW-0808">Transferase</keyword>
<comment type="similarity">
    <text evidence="2">Belongs to the protein prenyltransferase subunit alpha family.</text>
</comment>
<dbReference type="Pfam" id="PF01239">
    <property type="entry name" value="PPTA"/>
    <property type="match status" value="4"/>
</dbReference>
<proteinExistence type="inferred from homology"/>
<evidence type="ECO:0000256" key="6">
    <source>
        <dbReference type="ARBA" id="ARBA00022679"/>
    </source>
</evidence>
<sequence length="267" mass="32888">MDYFRAIVKSGEISDRVFDLTGTIIEKLPSNYNAYFIRRKCFKQLNKDLNKEIEFINMVTLTNQKVYQIWEHRRQVIDQINDSKGEIEFLHSIFEEDNKNYHGWSYRVWLCEKFNLYAQELKDIQYFLDEDIGNNSAWNYRYFLLTKMQFDFNTELEYIKNAIRIKEDNEASWNYLRGWFRMFKFQDDKENPFKTFVQYNLKDFNLIEFLSDMRFNNRFALSLQIQYMLLDDKYQKAIEICDNLINYDPIRIKYWEYMKNQIQSLIK</sequence>
<dbReference type="OrthoDB" id="272289at2759"/>
<dbReference type="EC" id="2.5.1.58" evidence="4"/>
<dbReference type="EMBL" id="CAJJDN010000035">
    <property type="protein sequence ID" value="CAD8076655.1"/>
    <property type="molecule type" value="Genomic_DNA"/>
</dbReference>
<organism evidence="14 15">
    <name type="scientific">Paramecium sonneborni</name>
    <dbReference type="NCBI Taxonomy" id="65129"/>
    <lineage>
        <taxon>Eukaryota</taxon>
        <taxon>Sar</taxon>
        <taxon>Alveolata</taxon>
        <taxon>Ciliophora</taxon>
        <taxon>Intramacronucleata</taxon>
        <taxon>Oligohymenophorea</taxon>
        <taxon>Peniculida</taxon>
        <taxon>Parameciidae</taxon>
        <taxon>Paramecium</taxon>
    </lineage>
</organism>
<gene>
    <name evidence="14" type="ORF">PSON_ATCC_30995.1.T0350092</name>
</gene>
<evidence type="ECO:0000256" key="1">
    <source>
        <dbReference type="ARBA" id="ARBA00001946"/>
    </source>
</evidence>
<protein>
    <recommendedName>
        <fullName evidence="9">Protein farnesyltransferase/geranylgeranyltransferase type-1 subunit alpha</fullName>
        <ecNumber evidence="4">2.5.1.58</ecNumber>
        <ecNumber evidence="3">2.5.1.59</ecNumber>
    </recommendedName>
    <alternativeName>
        <fullName evidence="12">CAAX farnesyltransferase subunit alpha</fullName>
    </alternativeName>
    <alternativeName>
        <fullName evidence="11">FTase-alpha</fullName>
    </alternativeName>
    <alternativeName>
        <fullName evidence="10">Ras proteins prenyltransferase subunit alpha</fullName>
    </alternativeName>
    <alternativeName>
        <fullName evidence="13">Type I protein geranyl-geranyltransferase subunit alpha</fullName>
    </alternativeName>
</protein>
<reference evidence="14" key="1">
    <citation type="submission" date="2021-01" db="EMBL/GenBank/DDBJ databases">
        <authorList>
            <consortium name="Genoscope - CEA"/>
            <person name="William W."/>
        </authorList>
    </citation>
    <scope>NUCLEOTIDE SEQUENCE</scope>
</reference>
<evidence type="ECO:0000256" key="7">
    <source>
        <dbReference type="ARBA" id="ARBA00022737"/>
    </source>
</evidence>
<evidence type="ECO:0000256" key="8">
    <source>
        <dbReference type="ARBA" id="ARBA00022842"/>
    </source>
</evidence>
<dbReference type="InterPro" id="IPR002088">
    <property type="entry name" value="Prenyl_trans_a"/>
</dbReference>
<dbReference type="Proteomes" id="UP000692954">
    <property type="component" value="Unassembled WGS sequence"/>
</dbReference>
<dbReference type="PANTHER" id="PTHR11129">
    <property type="entry name" value="PROTEIN FARNESYLTRANSFERASE ALPHA SUBUNIT/RAB GERANYLGERANYL TRANSFERASE ALPHA SUBUNIT"/>
    <property type="match status" value="1"/>
</dbReference>
<dbReference type="PROSITE" id="PS51147">
    <property type="entry name" value="PFTA"/>
    <property type="match status" value="4"/>
</dbReference>
<evidence type="ECO:0000256" key="4">
    <source>
        <dbReference type="ARBA" id="ARBA00012702"/>
    </source>
</evidence>
<dbReference type="GO" id="GO:0004660">
    <property type="term" value="F:protein farnesyltransferase activity"/>
    <property type="evidence" value="ECO:0007669"/>
    <property type="project" value="UniProtKB-EC"/>
</dbReference>
<evidence type="ECO:0000313" key="14">
    <source>
        <dbReference type="EMBL" id="CAD8076655.1"/>
    </source>
</evidence>
<evidence type="ECO:0000256" key="12">
    <source>
        <dbReference type="ARBA" id="ARBA00043086"/>
    </source>
</evidence>
<comment type="caution">
    <text evidence="14">The sequence shown here is derived from an EMBL/GenBank/DDBJ whole genome shotgun (WGS) entry which is preliminary data.</text>
</comment>
<evidence type="ECO:0000256" key="9">
    <source>
        <dbReference type="ARBA" id="ARBA00040965"/>
    </source>
</evidence>
<evidence type="ECO:0000313" key="15">
    <source>
        <dbReference type="Proteomes" id="UP000692954"/>
    </source>
</evidence>
<dbReference type="GO" id="GO:0005953">
    <property type="term" value="C:CAAX-protein geranylgeranyltransferase complex"/>
    <property type="evidence" value="ECO:0007669"/>
    <property type="project" value="TreeGrafter"/>
</dbReference>
<evidence type="ECO:0000256" key="3">
    <source>
        <dbReference type="ARBA" id="ARBA00012700"/>
    </source>
</evidence>
<accession>A0A8S1MGK0</accession>
<dbReference type="GO" id="GO:0005965">
    <property type="term" value="C:protein farnesyltransferase complex"/>
    <property type="evidence" value="ECO:0007669"/>
    <property type="project" value="TreeGrafter"/>
</dbReference>
<dbReference type="PANTHER" id="PTHR11129:SF1">
    <property type="entry name" value="PROTEIN FARNESYLTRANSFERASE_GERANYLGERANYLTRANSFERASE TYPE-1 SUBUNIT ALPHA"/>
    <property type="match status" value="1"/>
</dbReference>
<evidence type="ECO:0000256" key="2">
    <source>
        <dbReference type="ARBA" id="ARBA00006734"/>
    </source>
</evidence>
<dbReference type="EC" id="2.5.1.59" evidence="3"/>
<dbReference type="GO" id="GO:0004662">
    <property type="term" value="F:CAAX-protein geranylgeranyltransferase activity"/>
    <property type="evidence" value="ECO:0007669"/>
    <property type="project" value="UniProtKB-EC"/>
</dbReference>
<dbReference type="AlphaFoldDB" id="A0A8S1MGK0"/>
<keyword evidence="7" id="KW-0677">Repeat</keyword>
<evidence type="ECO:0000256" key="5">
    <source>
        <dbReference type="ARBA" id="ARBA00022602"/>
    </source>
</evidence>
<keyword evidence="5" id="KW-0637">Prenyltransferase</keyword>
<keyword evidence="15" id="KW-1185">Reference proteome</keyword>